<dbReference type="Proteomes" id="UP000574390">
    <property type="component" value="Unassembled WGS sequence"/>
</dbReference>
<dbReference type="AlphaFoldDB" id="A0A7J6T031"/>
<name>A0A7J6T031_PEROL</name>
<organism evidence="3 4">
    <name type="scientific">Perkinsus olseni</name>
    <name type="common">Perkinsus atlanticus</name>
    <dbReference type="NCBI Taxonomy" id="32597"/>
    <lineage>
        <taxon>Eukaryota</taxon>
        <taxon>Sar</taxon>
        <taxon>Alveolata</taxon>
        <taxon>Perkinsozoa</taxon>
        <taxon>Perkinsea</taxon>
        <taxon>Perkinsida</taxon>
        <taxon>Perkinsidae</taxon>
        <taxon>Perkinsus</taxon>
    </lineage>
</organism>
<gene>
    <name evidence="3" type="ORF">FOZ62_027197</name>
</gene>
<feature type="non-terminal residue" evidence="3">
    <location>
        <position position="142"/>
    </location>
</feature>
<feature type="signal peptide" evidence="2">
    <location>
        <begin position="1"/>
        <end position="17"/>
    </location>
</feature>
<dbReference type="EMBL" id="JABANM010010975">
    <property type="protein sequence ID" value="KAF4738453.1"/>
    <property type="molecule type" value="Genomic_DNA"/>
</dbReference>
<sequence length="142" mass="13201">MNYPIVAALLVISLVVAIQDDDPQDAAVKKFDFPVAQDGDARKRYLFHDDSVVSALDPFTGRSLTSDALRLLQGGAGGAGGAGGNGGPLGPGGAGGAGGAGGNGNANNAGGAGGAGGRGGTNNGGRGGAGGRGGSAGDNGPG</sequence>
<feature type="region of interest" description="Disordered" evidence="1">
    <location>
        <begin position="75"/>
        <end position="142"/>
    </location>
</feature>
<reference evidence="3 4" key="1">
    <citation type="submission" date="2020-04" db="EMBL/GenBank/DDBJ databases">
        <title>Perkinsus olseni comparative genomics.</title>
        <authorList>
            <person name="Bogema D.R."/>
        </authorList>
    </citation>
    <scope>NUCLEOTIDE SEQUENCE [LARGE SCALE GENOMIC DNA]</scope>
    <source>
        <strain evidence="3">ATCC PRA-205</strain>
    </source>
</reference>
<evidence type="ECO:0000313" key="3">
    <source>
        <dbReference type="EMBL" id="KAF4738453.1"/>
    </source>
</evidence>
<protein>
    <submittedName>
        <fullName evidence="3">Uncharacterized protein</fullName>
    </submittedName>
</protein>
<feature type="chain" id="PRO_5029681380" evidence="2">
    <location>
        <begin position="18"/>
        <end position="142"/>
    </location>
</feature>
<keyword evidence="2" id="KW-0732">Signal</keyword>
<evidence type="ECO:0000313" key="4">
    <source>
        <dbReference type="Proteomes" id="UP000574390"/>
    </source>
</evidence>
<accession>A0A7J6T031</accession>
<evidence type="ECO:0000256" key="2">
    <source>
        <dbReference type="SAM" id="SignalP"/>
    </source>
</evidence>
<evidence type="ECO:0000256" key="1">
    <source>
        <dbReference type="SAM" id="MobiDB-lite"/>
    </source>
</evidence>
<comment type="caution">
    <text evidence="3">The sequence shown here is derived from an EMBL/GenBank/DDBJ whole genome shotgun (WGS) entry which is preliminary data.</text>
</comment>
<proteinExistence type="predicted"/>